<feature type="region of interest" description="Disordered" evidence="1">
    <location>
        <begin position="39"/>
        <end position="65"/>
    </location>
</feature>
<comment type="caution">
    <text evidence="3">The sequence shown here is derived from an EMBL/GenBank/DDBJ whole genome shotgun (WGS) entry which is preliminary data.</text>
</comment>
<name>A0ABR2N197_9ASPA</name>
<reference evidence="3 4" key="1">
    <citation type="journal article" date="2022" name="Nat. Plants">
        <title>Genomes of leafy and leafless Platanthera orchids illuminate the evolution of mycoheterotrophy.</title>
        <authorList>
            <person name="Li M.H."/>
            <person name="Liu K.W."/>
            <person name="Li Z."/>
            <person name="Lu H.C."/>
            <person name="Ye Q.L."/>
            <person name="Zhang D."/>
            <person name="Wang J.Y."/>
            <person name="Li Y.F."/>
            <person name="Zhong Z.M."/>
            <person name="Liu X."/>
            <person name="Yu X."/>
            <person name="Liu D.K."/>
            <person name="Tu X.D."/>
            <person name="Liu B."/>
            <person name="Hao Y."/>
            <person name="Liao X.Y."/>
            <person name="Jiang Y.T."/>
            <person name="Sun W.H."/>
            <person name="Chen J."/>
            <person name="Chen Y.Q."/>
            <person name="Ai Y."/>
            <person name="Zhai J.W."/>
            <person name="Wu S.S."/>
            <person name="Zhou Z."/>
            <person name="Hsiao Y.Y."/>
            <person name="Wu W.L."/>
            <person name="Chen Y.Y."/>
            <person name="Lin Y.F."/>
            <person name="Hsu J.L."/>
            <person name="Li C.Y."/>
            <person name="Wang Z.W."/>
            <person name="Zhao X."/>
            <person name="Zhong W.Y."/>
            <person name="Ma X.K."/>
            <person name="Ma L."/>
            <person name="Huang J."/>
            <person name="Chen G.Z."/>
            <person name="Huang M.Z."/>
            <person name="Huang L."/>
            <person name="Peng D.H."/>
            <person name="Luo Y.B."/>
            <person name="Zou S.Q."/>
            <person name="Chen S.P."/>
            <person name="Lan S."/>
            <person name="Tsai W.C."/>
            <person name="Van de Peer Y."/>
            <person name="Liu Z.J."/>
        </authorList>
    </citation>
    <scope>NUCLEOTIDE SEQUENCE [LARGE SCALE GENOMIC DNA]</scope>
    <source>
        <strain evidence="3">Lor288</strain>
    </source>
</reference>
<accession>A0ABR2N197</accession>
<keyword evidence="2" id="KW-0472">Membrane</keyword>
<evidence type="ECO:0000313" key="4">
    <source>
        <dbReference type="Proteomes" id="UP001412067"/>
    </source>
</evidence>
<proteinExistence type="predicted"/>
<evidence type="ECO:0000256" key="1">
    <source>
        <dbReference type="SAM" id="MobiDB-lite"/>
    </source>
</evidence>
<dbReference type="EMBL" id="JBBWWR010000003">
    <property type="protein sequence ID" value="KAK8968933.1"/>
    <property type="molecule type" value="Genomic_DNA"/>
</dbReference>
<organism evidence="3 4">
    <name type="scientific">Platanthera guangdongensis</name>
    <dbReference type="NCBI Taxonomy" id="2320717"/>
    <lineage>
        <taxon>Eukaryota</taxon>
        <taxon>Viridiplantae</taxon>
        <taxon>Streptophyta</taxon>
        <taxon>Embryophyta</taxon>
        <taxon>Tracheophyta</taxon>
        <taxon>Spermatophyta</taxon>
        <taxon>Magnoliopsida</taxon>
        <taxon>Liliopsida</taxon>
        <taxon>Asparagales</taxon>
        <taxon>Orchidaceae</taxon>
        <taxon>Orchidoideae</taxon>
        <taxon>Orchideae</taxon>
        <taxon>Orchidinae</taxon>
        <taxon>Platanthera</taxon>
    </lineage>
</organism>
<feature type="transmembrane region" description="Helical" evidence="2">
    <location>
        <begin position="95"/>
        <end position="113"/>
    </location>
</feature>
<sequence length="114" mass="13513">MGGSGDQPPTSTARLFKFYHCRPELGTRKKIKSQYMNKRVRTESPKLNSRRRKGPEQRMAQSINGHPVERKVGLAQHWPGWDGQMGMRPLLFHQFFFMGFFYFPLFFLIFFYFG</sequence>
<evidence type="ECO:0000313" key="3">
    <source>
        <dbReference type="EMBL" id="KAK8968933.1"/>
    </source>
</evidence>
<keyword evidence="4" id="KW-1185">Reference proteome</keyword>
<evidence type="ECO:0000256" key="2">
    <source>
        <dbReference type="SAM" id="Phobius"/>
    </source>
</evidence>
<dbReference type="Proteomes" id="UP001412067">
    <property type="component" value="Unassembled WGS sequence"/>
</dbReference>
<gene>
    <name evidence="3" type="ORF">KSP40_PGU005316</name>
</gene>
<keyword evidence="2" id="KW-1133">Transmembrane helix</keyword>
<keyword evidence="2" id="KW-0812">Transmembrane</keyword>
<protein>
    <submittedName>
        <fullName evidence="3">Uncharacterized protein</fullName>
    </submittedName>
</protein>